<name>A0A151J7B6_9HYME</name>
<feature type="non-terminal residue" evidence="1">
    <location>
        <position position="1"/>
    </location>
</feature>
<evidence type="ECO:0000313" key="2">
    <source>
        <dbReference type="Proteomes" id="UP000078492"/>
    </source>
</evidence>
<evidence type="ECO:0008006" key="3">
    <source>
        <dbReference type="Google" id="ProtNLM"/>
    </source>
</evidence>
<dbReference type="Proteomes" id="UP000078492">
    <property type="component" value="Unassembled WGS sequence"/>
</dbReference>
<dbReference type="InterPro" id="IPR036397">
    <property type="entry name" value="RNaseH_sf"/>
</dbReference>
<protein>
    <recommendedName>
        <fullName evidence="3">Integrase catalytic domain-containing protein</fullName>
    </recommendedName>
</protein>
<dbReference type="GO" id="GO:0003676">
    <property type="term" value="F:nucleic acid binding"/>
    <property type="evidence" value="ECO:0007669"/>
    <property type="project" value="InterPro"/>
</dbReference>
<evidence type="ECO:0000313" key="1">
    <source>
        <dbReference type="EMBL" id="KYN19408.1"/>
    </source>
</evidence>
<keyword evidence="2" id="KW-1185">Reference proteome</keyword>
<accession>A0A151J7B6</accession>
<dbReference type="EMBL" id="KQ979714">
    <property type="protein sequence ID" value="KYN19408.1"/>
    <property type="molecule type" value="Genomic_DNA"/>
</dbReference>
<dbReference type="PANTHER" id="PTHR37984:SF5">
    <property type="entry name" value="PROTEIN NYNRIN-LIKE"/>
    <property type="match status" value="1"/>
</dbReference>
<reference evidence="1 2" key="1">
    <citation type="submission" date="2015-09" db="EMBL/GenBank/DDBJ databases">
        <title>Trachymyrmex cornetzi WGS genome.</title>
        <authorList>
            <person name="Nygaard S."/>
            <person name="Hu H."/>
            <person name="Boomsma J."/>
            <person name="Zhang G."/>
        </authorList>
    </citation>
    <scope>NUCLEOTIDE SEQUENCE [LARGE SCALE GENOMIC DNA]</scope>
    <source>
        <strain evidence="1">Tcor2-1</strain>
        <tissue evidence="1">Whole body</tissue>
    </source>
</reference>
<dbReference type="PANTHER" id="PTHR37984">
    <property type="entry name" value="PROTEIN CBG26694"/>
    <property type="match status" value="1"/>
</dbReference>
<sequence>TSSPKYSQSNGEAETRVKIAKNILKKCKDINRSFLAYRATPLDNGYSPAELMLSRNICSLVPMLPIKLGTFIDHKKVSKVEKEKKDKQERNYNRRHRIKKLSNLIQDF</sequence>
<dbReference type="AlphaFoldDB" id="A0A151J7B6"/>
<dbReference type="InterPro" id="IPR050951">
    <property type="entry name" value="Retrovirus_Pol_polyprotein"/>
</dbReference>
<organism evidence="1 2">
    <name type="scientific">Trachymyrmex cornetzi</name>
    <dbReference type="NCBI Taxonomy" id="471704"/>
    <lineage>
        <taxon>Eukaryota</taxon>
        <taxon>Metazoa</taxon>
        <taxon>Ecdysozoa</taxon>
        <taxon>Arthropoda</taxon>
        <taxon>Hexapoda</taxon>
        <taxon>Insecta</taxon>
        <taxon>Pterygota</taxon>
        <taxon>Neoptera</taxon>
        <taxon>Endopterygota</taxon>
        <taxon>Hymenoptera</taxon>
        <taxon>Apocrita</taxon>
        <taxon>Aculeata</taxon>
        <taxon>Formicoidea</taxon>
        <taxon>Formicidae</taxon>
        <taxon>Myrmicinae</taxon>
        <taxon>Trachymyrmex</taxon>
    </lineage>
</organism>
<dbReference type="STRING" id="471704.A0A151J7B6"/>
<gene>
    <name evidence="1" type="ORF">ALC57_08260</name>
</gene>
<dbReference type="Gene3D" id="3.30.420.10">
    <property type="entry name" value="Ribonuclease H-like superfamily/Ribonuclease H"/>
    <property type="match status" value="1"/>
</dbReference>
<proteinExistence type="predicted"/>